<protein>
    <submittedName>
        <fullName evidence="2">Uncharacterized protein</fullName>
    </submittedName>
</protein>
<reference evidence="2 3" key="1">
    <citation type="journal article" date="2005" name="PLoS Biol.">
        <title>The genomes of Oryza sativa: a history of duplications.</title>
        <authorList>
            <person name="Yu J."/>
            <person name="Wang J."/>
            <person name="Lin W."/>
            <person name="Li S."/>
            <person name="Li H."/>
            <person name="Zhou J."/>
            <person name="Ni P."/>
            <person name="Dong W."/>
            <person name="Hu S."/>
            <person name="Zeng C."/>
            <person name="Zhang J."/>
            <person name="Zhang Y."/>
            <person name="Li R."/>
            <person name="Xu Z."/>
            <person name="Li S."/>
            <person name="Li X."/>
            <person name="Zheng H."/>
            <person name="Cong L."/>
            <person name="Lin L."/>
            <person name="Yin J."/>
            <person name="Geng J."/>
            <person name="Li G."/>
            <person name="Shi J."/>
            <person name="Liu J."/>
            <person name="Lv H."/>
            <person name="Li J."/>
            <person name="Wang J."/>
            <person name="Deng Y."/>
            <person name="Ran L."/>
            <person name="Shi X."/>
            <person name="Wang X."/>
            <person name="Wu Q."/>
            <person name="Li C."/>
            <person name="Ren X."/>
            <person name="Wang J."/>
            <person name="Wang X."/>
            <person name="Li D."/>
            <person name="Liu D."/>
            <person name="Zhang X."/>
            <person name="Ji Z."/>
            <person name="Zhao W."/>
            <person name="Sun Y."/>
            <person name="Zhang Z."/>
            <person name="Bao J."/>
            <person name="Han Y."/>
            <person name="Dong L."/>
            <person name="Ji J."/>
            <person name="Chen P."/>
            <person name="Wu S."/>
            <person name="Liu J."/>
            <person name="Xiao Y."/>
            <person name="Bu D."/>
            <person name="Tan J."/>
            <person name="Yang L."/>
            <person name="Ye C."/>
            <person name="Zhang J."/>
            <person name="Xu J."/>
            <person name="Zhou Y."/>
            <person name="Yu Y."/>
            <person name="Zhang B."/>
            <person name="Zhuang S."/>
            <person name="Wei H."/>
            <person name="Liu B."/>
            <person name="Lei M."/>
            <person name="Yu H."/>
            <person name="Li Y."/>
            <person name="Xu H."/>
            <person name="Wei S."/>
            <person name="He X."/>
            <person name="Fang L."/>
            <person name="Zhang Z."/>
            <person name="Zhang Y."/>
            <person name="Huang X."/>
            <person name="Su Z."/>
            <person name="Tong W."/>
            <person name="Li J."/>
            <person name="Tong Z."/>
            <person name="Li S."/>
            <person name="Ye J."/>
            <person name="Wang L."/>
            <person name="Fang L."/>
            <person name="Lei T."/>
            <person name="Chen C."/>
            <person name="Chen H."/>
            <person name="Xu Z."/>
            <person name="Li H."/>
            <person name="Huang H."/>
            <person name="Zhang F."/>
            <person name="Xu H."/>
            <person name="Li N."/>
            <person name="Zhao C."/>
            <person name="Li S."/>
            <person name="Dong L."/>
            <person name="Huang Y."/>
            <person name="Li L."/>
            <person name="Xi Y."/>
            <person name="Qi Q."/>
            <person name="Li W."/>
            <person name="Zhang B."/>
            <person name="Hu W."/>
            <person name="Zhang Y."/>
            <person name="Tian X."/>
            <person name="Jiao Y."/>
            <person name="Liang X."/>
            <person name="Jin J."/>
            <person name="Gao L."/>
            <person name="Zheng W."/>
            <person name="Hao B."/>
            <person name="Liu S."/>
            <person name="Wang W."/>
            <person name="Yuan L."/>
            <person name="Cao M."/>
            <person name="McDermott J."/>
            <person name="Samudrala R."/>
            <person name="Wang J."/>
            <person name="Wong G.K."/>
            <person name="Yang H."/>
        </authorList>
    </citation>
    <scope>NUCLEOTIDE SEQUENCE [LARGE SCALE GENOMIC DNA]</scope>
    <source>
        <strain evidence="3">cv. 93-11</strain>
    </source>
</reference>
<keyword evidence="3" id="KW-1185">Reference proteome</keyword>
<feature type="compositionally biased region" description="Gly residues" evidence="1">
    <location>
        <begin position="41"/>
        <end position="55"/>
    </location>
</feature>
<proteinExistence type="predicted"/>
<dbReference type="Gramene" id="BGIOSGA012705-TA">
    <property type="protein sequence ID" value="BGIOSGA012705-PA"/>
    <property type="gene ID" value="BGIOSGA012705"/>
</dbReference>
<evidence type="ECO:0000313" key="3">
    <source>
        <dbReference type="Proteomes" id="UP000007015"/>
    </source>
</evidence>
<dbReference type="EMBL" id="CM000128">
    <property type="protein sequence ID" value="EEC75334.1"/>
    <property type="molecule type" value="Genomic_DNA"/>
</dbReference>
<organism evidence="2 3">
    <name type="scientific">Oryza sativa subsp. indica</name>
    <name type="common">Rice</name>
    <dbReference type="NCBI Taxonomy" id="39946"/>
    <lineage>
        <taxon>Eukaryota</taxon>
        <taxon>Viridiplantae</taxon>
        <taxon>Streptophyta</taxon>
        <taxon>Embryophyta</taxon>
        <taxon>Tracheophyta</taxon>
        <taxon>Spermatophyta</taxon>
        <taxon>Magnoliopsida</taxon>
        <taxon>Liliopsida</taxon>
        <taxon>Poales</taxon>
        <taxon>Poaceae</taxon>
        <taxon>BOP clade</taxon>
        <taxon>Oryzoideae</taxon>
        <taxon>Oryzeae</taxon>
        <taxon>Oryzinae</taxon>
        <taxon>Oryza</taxon>
        <taxon>Oryza sativa</taxon>
    </lineage>
</organism>
<accession>B8AQ76</accession>
<dbReference type="HOGENOM" id="CLU_1638167_0_0_1"/>
<name>B8AQ76_ORYSI</name>
<dbReference type="AlphaFoldDB" id="B8AQ76"/>
<feature type="region of interest" description="Disordered" evidence="1">
    <location>
        <begin position="1"/>
        <end position="81"/>
    </location>
</feature>
<evidence type="ECO:0000313" key="2">
    <source>
        <dbReference type="EMBL" id="EEC75334.1"/>
    </source>
</evidence>
<dbReference type="Proteomes" id="UP000007015">
    <property type="component" value="Chromosome 3"/>
</dbReference>
<gene>
    <name evidence="2" type="ORF">OsI_11728</name>
</gene>
<evidence type="ECO:0000256" key="1">
    <source>
        <dbReference type="SAM" id="MobiDB-lite"/>
    </source>
</evidence>
<sequence length="162" mass="17753">MEAEGGDGAGEMEAKGGGRWPGRRRRRGAMEAEVEAPRDGWGCGGWRAEDGGGGAARWRRRQQRGAMEEEAEAEAARDGWGCGGRRDEDGWGCGLERVTSKPLARPRHPVSWQRWNTCGGYPMGGARWCPQLVRALAELREEESFGRDVSHCNVARRSSVGV</sequence>